<dbReference type="Pfam" id="PF10145">
    <property type="entry name" value="PhageMin_Tail"/>
    <property type="match status" value="1"/>
</dbReference>
<dbReference type="PANTHER" id="PTHR37813:SF1">
    <property type="entry name" value="FELS-2 PROPHAGE PROTEIN"/>
    <property type="match status" value="1"/>
</dbReference>
<dbReference type="AlphaFoldDB" id="A0A0F9C6J8"/>
<comment type="caution">
    <text evidence="3">The sequence shown here is derived from an EMBL/GenBank/DDBJ whole genome shotgun (WGS) entry which is preliminary data.</text>
</comment>
<dbReference type="InterPro" id="IPR010090">
    <property type="entry name" value="Phage_tape_meas"/>
</dbReference>
<dbReference type="EMBL" id="LAZR01045772">
    <property type="protein sequence ID" value="KKK98079.1"/>
    <property type="molecule type" value="Genomic_DNA"/>
</dbReference>
<organism evidence="3">
    <name type="scientific">marine sediment metagenome</name>
    <dbReference type="NCBI Taxonomy" id="412755"/>
    <lineage>
        <taxon>unclassified sequences</taxon>
        <taxon>metagenomes</taxon>
        <taxon>ecological metagenomes</taxon>
    </lineage>
</organism>
<protein>
    <recommendedName>
        <fullName evidence="2">Phage tail tape measure protein domain-containing protein</fullName>
    </recommendedName>
</protein>
<accession>A0A0F9C6J8</accession>
<gene>
    <name evidence="3" type="ORF">LCGC14_2646370</name>
</gene>
<evidence type="ECO:0000259" key="2">
    <source>
        <dbReference type="Pfam" id="PF10145"/>
    </source>
</evidence>
<keyword evidence="1" id="KW-1188">Viral release from host cell</keyword>
<reference evidence="3" key="1">
    <citation type="journal article" date="2015" name="Nature">
        <title>Complex archaea that bridge the gap between prokaryotes and eukaryotes.</title>
        <authorList>
            <person name="Spang A."/>
            <person name="Saw J.H."/>
            <person name="Jorgensen S.L."/>
            <person name="Zaremba-Niedzwiedzka K."/>
            <person name="Martijn J."/>
            <person name="Lind A.E."/>
            <person name="van Eijk R."/>
            <person name="Schleper C."/>
            <person name="Guy L."/>
            <person name="Ettema T.J."/>
        </authorList>
    </citation>
    <scope>NUCLEOTIDE SEQUENCE</scope>
</reference>
<feature type="non-terminal residue" evidence="3">
    <location>
        <position position="227"/>
    </location>
</feature>
<name>A0A0F9C6J8_9ZZZZ</name>
<proteinExistence type="predicted"/>
<dbReference type="NCBIfam" id="TIGR01760">
    <property type="entry name" value="tape_meas_TP901"/>
    <property type="match status" value="1"/>
</dbReference>
<evidence type="ECO:0000256" key="1">
    <source>
        <dbReference type="ARBA" id="ARBA00022612"/>
    </source>
</evidence>
<dbReference type="PANTHER" id="PTHR37813">
    <property type="entry name" value="FELS-2 PROPHAGE PROTEIN"/>
    <property type="match status" value="1"/>
</dbReference>
<feature type="domain" description="Phage tail tape measure protein" evidence="2">
    <location>
        <begin position="85"/>
        <end position="227"/>
    </location>
</feature>
<sequence>MTATADLLVRVSGNTRDVDSKLGRLGSKLGGLGKVAAAGAGVAAVAVGALAVKSVMSFATVDKGMREVFTLMPGISADAMSKMTDDVIGLSTKMGVATDQVIPALYQAISAGVPPDNVFTFMETATKASIGGVTDLETAVDGITSVVNAFGKENIPAAEASDIMFTAVKLGKTDLGQLSKSLFQVNPIAAALGVKFGDVAASLAVLTAQGVPTSVAAVQVKGALAEL</sequence>
<evidence type="ECO:0000313" key="3">
    <source>
        <dbReference type="EMBL" id="KKK98079.1"/>
    </source>
</evidence>